<evidence type="ECO:0000313" key="1">
    <source>
        <dbReference type="EMBL" id="EAX99457.1"/>
    </source>
</evidence>
<sequence>MAAGFFKKIWNGIKKGATWAWNTVIKPVATDVKDFLPAIGTAIGAKFGGGQGAQIGGTAGEIAKGLIGGKRR</sequence>
<dbReference type="RefSeq" id="XP_001312387.1">
    <property type="nucleotide sequence ID" value="XM_001312386.1"/>
</dbReference>
<keyword evidence="2" id="KW-1185">Reference proteome</keyword>
<dbReference type="Proteomes" id="UP000001542">
    <property type="component" value="Unassembled WGS sequence"/>
</dbReference>
<proteinExistence type="predicted"/>
<organism evidence="1 2">
    <name type="scientific">Trichomonas vaginalis (strain ATCC PRA-98 / G3)</name>
    <dbReference type="NCBI Taxonomy" id="412133"/>
    <lineage>
        <taxon>Eukaryota</taxon>
        <taxon>Metamonada</taxon>
        <taxon>Parabasalia</taxon>
        <taxon>Trichomonadida</taxon>
        <taxon>Trichomonadidae</taxon>
        <taxon>Trichomonas</taxon>
    </lineage>
</organism>
<dbReference type="VEuPathDB" id="TrichDB:TVAG_136780"/>
<evidence type="ECO:0000313" key="2">
    <source>
        <dbReference type="Proteomes" id="UP000001542"/>
    </source>
</evidence>
<dbReference type="InParanoid" id="A2F6L2"/>
<dbReference type="VEuPathDB" id="TrichDB:TVAGG3_0055650"/>
<accession>A2F6L2</accession>
<dbReference type="AlphaFoldDB" id="A2F6L2"/>
<gene>
    <name evidence="1" type="ORF">TVAG_053000</name>
</gene>
<reference evidence="1" key="2">
    <citation type="journal article" date="2007" name="Science">
        <title>Draft genome sequence of the sexually transmitted pathogen Trichomonas vaginalis.</title>
        <authorList>
            <person name="Carlton J.M."/>
            <person name="Hirt R.P."/>
            <person name="Silva J.C."/>
            <person name="Delcher A.L."/>
            <person name="Schatz M."/>
            <person name="Zhao Q."/>
            <person name="Wortman J.R."/>
            <person name="Bidwell S.L."/>
            <person name="Alsmark U.C.M."/>
            <person name="Besteiro S."/>
            <person name="Sicheritz-Ponten T."/>
            <person name="Noel C.J."/>
            <person name="Dacks J.B."/>
            <person name="Foster P.G."/>
            <person name="Simillion C."/>
            <person name="Van de Peer Y."/>
            <person name="Miranda-Saavedra D."/>
            <person name="Barton G.J."/>
            <person name="Westrop G.D."/>
            <person name="Mueller S."/>
            <person name="Dessi D."/>
            <person name="Fiori P.L."/>
            <person name="Ren Q."/>
            <person name="Paulsen I."/>
            <person name="Zhang H."/>
            <person name="Bastida-Corcuera F.D."/>
            <person name="Simoes-Barbosa A."/>
            <person name="Brown M.T."/>
            <person name="Hayes R.D."/>
            <person name="Mukherjee M."/>
            <person name="Okumura C.Y."/>
            <person name="Schneider R."/>
            <person name="Smith A.J."/>
            <person name="Vanacova S."/>
            <person name="Villalvazo M."/>
            <person name="Haas B.J."/>
            <person name="Pertea M."/>
            <person name="Feldblyum T.V."/>
            <person name="Utterback T.R."/>
            <person name="Shu C.L."/>
            <person name="Osoegawa K."/>
            <person name="de Jong P.J."/>
            <person name="Hrdy I."/>
            <person name="Horvathova L."/>
            <person name="Zubacova Z."/>
            <person name="Dolezal P."/>
            <person name="Malik S.B."/>
            <person name="Logsdon J.M. Jr."/>
            <person name="Henze K."/>
            <person name="Gupta A."/>
            <person name="Wang C.C."/>
            <person name="Dunne R.L."/>
            <person name="Upcroft J.A."/>
            <person name="Upcroft P."/>
            <person name="White O."/>
            <person name="Salzberg S.L."/>
            <person name="Tang P."/>
            <person name="Chiu C.-H."/>
            <person name="Lee Y.-S."/>
            <person name="Embley T.M."/>
            <person name="Coombs G.H."/>
            <person name="Mottram J.C."/>
            <person name="Tachezy J."/>
            <person name="Fraser-Liggett C.M."/>
            <person name="Johnson P.J."/>
        </authorList>
    </citation>
    <scope>NUCLEOTIDE SEQUENCE [LARGE SCALE GENOMIC DNA]</scope>
    <source>
        <strain evidence="1">G3</strain>
    </source>
</reference>
<dbReference type="KEGG" id="tva:4757263"/>
<protein>
    <submittedName>
        <fullName evidence="1">Uncharacterized protein</fullName>
    </submittedName>
</protein>
<dbReference type="EMBL" id="DS113637">
    <property type="protein sequence ID" value="EAX99457.1"/>
    <property type="molecule type" value="Genomic_DNA"/>
</dbReference>
<name>A2F6L2_TRIV3</name>
<reference evidence="1" key="1">
    <citation type="submission" date="2006-10" db="EMBL/GenBank/DDBJ databases">
        <authorList>
            <person name="Amadeo P."/>
            <person name="Zhao Q."/>
            <person name="Wortman J."/>
            <person name="Fraser-Liggett C."/>
            <person name="Carlton J."/>
        </authorList>
    </citation>
    <scope>NUCLEOTIDE SEQUENCE</scope>
    <source>
        <strain evidence="1">G3</strain>
    </source>
</reference>